<sequence>MQIYFRIRVMDLVNRKLMKKGHCISNVIGGEEDRISSLPDSLIYHILSFLDNFKWVARSSVLSKRWSHIWTSIPILDFRLSPYNPPVSSELINFMDFIDRTLFLHNDLSNIKKFSLRWFWTSNQMTARKMNSWISTIIKHNVVERISLLLYRLPNSIPVALFTCESLVTLKLSVPEICFPKYISFPRLKRLKLCNFEFNGEGSNEQLFSSLPGAGRFESEILHFSFLRALTHVRRLSVSERTLQPNSVKLIHLLLMPWGRIAPLTITEEVDSHELFIALLKATPNLESLVFDNLVTTSYPARKVDMVNIGCLFSRLKFICFRQFIGKPREMKLVKLILKNAKHLQTMIISYGAETSICMDDRKSKEELMVESPFKEWKLGAL</sequence>
<dbReference type="InterPro" id="IPR050232">
    <property type="entry name" value="FBL13/AtMIF1-like"/>
</dbReference>
<dbReference type="InterPro" id="IPR036047">
    <property type="entry name" value="F-box-like_dom_sf"/>
</dbReference>
<proteinExistence type="predicted"/>
<dbReference type="EMBL" id="CM010715">
    <property type="protein sequence ID" value="RZC47385.1"/>
    <property type="molecule type" value="Genomic_DNA"/>
</dbReference>
<dbReference type="Gene3D" id="1.20.1280.50">
    <property type="match status" value="1"/>
</dbReference>
<reference evidence="3 4" key="1">
    <citation type="journal article" date="2018" name="Science">
        <title>The opium poppy genome and morphinan production.</title>
        <authorList>
            <person name="Guo L."/>
            <person name="Winzer T."/>
            <person name="Yang X."/>
            <person name="Li Y."/>
            <person name="Ning Z."/>
            <person name="He Z."/>
            <person name="Teodor R."/>
            <person name="Lu Y."/>
            <person name="Bowser T.A."/>
            <person name="Graham I.A."/>
            <person name="Ye K."/>
        </authorList>
    </citation>
    <scope>NUCLEOTIDE SEQUENCE [LARGE SCALE GENOMIC DNA]</scope>
    <source>
        <strain evidence="4">cv. HN1</strain>
        <tissue evidence="3">Leaves</tissue>
    </source>
</reference>
<dbReference type="AlphaFoldDB" id="A0A4Y7IIV6"/>
<dbReference type="InterPro" id="IPR006566">
    <property type="entry name" value="FBD"/>
</dbReference>
<protein>
    <submittedName>
        <fullName evidence="3">Uncharacterized protein</fullName>
    </submittedName>
</protein>
<feature type="domain" description="F-box" evidence="1">
    <location>
        <begin position="35"/>
        <end position="75"/>
    </location>
</feature>
<accession>A0A4Y7IIV6</accession>
<dbReference type="PANTHER" id="PTHR31900:SF30">
    <property type="entry name" value="SUPERFAMILY PROTEIN, PUTATIVE-RELATED"/>
    <property type="match status" value="1"/>
</dbReference>
<name>A0A4Y7IIV6_PAPSO</name>
<dbReference type="Proteomes" id="UP000316621">
    <property type="component" value="Chromosome 1"/>
</dbReference>
<dbReference type="SUPFAM" id="SSF52047">
    <property type="entry name" value="RNI-like"/>
    <property type="match status" value="1"/>
</dbReference>
<dbReference type="Gramene" id="RZC47385">
    <property type="protein sequence ID" value="RZC47385"/>
    <property type="gene ID" value="C5167_040331"/>
</dbReference>
<keyword evidence="4" id="KW-1185">Reference proteome</keyword>
<evidence type="ECO:0000259" key="1">
    <source>
        <dbReference type="Pfam" id="PF00646"/>
    </source>
</evidence>
<feature type="domain" description="FBD" evidence="2">
    <location>
        <begin position="310"/>
        <end position="349"/>
    </location>
</feature>
<dbReference type="OMA" id="NDITRYC"/>
<dbReference type="InterPro" id="IPR001810">
    <property type="entry name" value="F-box_dom"/>
</dbReference>
<dbReference type="Pfam" id="PF08387">
    <property type="entry name" value="FBD"/>
    <property type="match status" value="1"/>
</dbReference>
<dbReference type="SUPFAM" id="SSF81383">
    <property type="entry name" value="F-box domain"/>
    <property type="match status" value="1"/>
</dbReference>
<organism evidence="3 4">
    <name type="scientific">Papaver somniferum</name>
    <name type="common">Opium poppy</name>
    <dbReference type="NCBI Taxonomy" id="3469"/>
    <lineage>
        <taxon>Eukaryota</taxon>
        <taxon>Viridiplantae</taxon>
        <taxon>Streptophyta</taxon>
        <taxon>Embryophyta</taxon>
        <taxon>Tracheophyta</taxon>
        <taxon>Spermatophyta</taxon>
        <taxon>Magnoliopsida</taxon>
        <taxon>Ranunculales</taxon>
        <taxon>Papaveraceae</taxon>
        <taxon>Papaveroideae</taxon>
        <taxon>Papaver</taxon>
    </lineage>
</organism>
<evidence type="ECO:0000313" key="4">
    <source>
        <dbReference type="Proteomes" id="UP000316621"/>
    </source>
</evidence>
<dbReference type="PANTHER" id="PTHR31900">
    <property type="entry name" value="F-BOX/RNI SUPERFAMILY PROTEIN-RELATED"/>
    <property type="match status" value="1"/>
</dbReference>
<dbReference type="Pfam" id="PF00646">
    <property type="entry name" value="F-box"/>
    <property type="match status" value="1"/>
</dbReference>
<evidence type="ECO:0000313" key="3">
    <source>
        <dbReference type="EMBL" id="RZC47385.1"/>
    </source>
</evidence>
<gene>
    <name evidence="3" type="ORF">C5167_040331</name>
</gene>
<evidence type="ECO:0000259" key="2">
    <source>
        <dbReference type="Pfam" id="PF08387"/>
    </source>
</evidence>